<dbReference type="InterPro" id="IPR013785">
    <property type="entry name" value="Aldolase_TIM"/>
</dbReference>
<feature type="compositionally biased region" description="Basic residues" evidence="8">
    <location>
        <begin position="326"/>
        <end position="340"/>
    </location>
</feature>
<dbReference type="EC" id="4.1.2.4" evidence="2"/>
<dbReference type="AlphaFoldDB" id="A0A8K0L3G4"/>
<dbReference type="UniPathway" id="UPA00002">
    <property type="reaction ID" value="UER00468"/>
</dbReference>
<feature type="compositionally biased region" description="Basic residues" evidence="8">
    <location>
        <begin position="614"/>
        <end position="623"/>
    </location>
</feature>
<comment type="similarity">
    <text evidence="1">Belongs to the DeoC/FbaB aldolase family. DeoC type 1 subfamily.</text>
</comment>
<comment type="caution">
    <text evidence="9">The sequence shown here is derived from an EMBL/GenBank/DDBJ whole genome shotgun (WGS) entry which is preliminary data.</text>
</comment>
<evidence type="ECO:0000256" key="7">
    <source>
        <dbReference type="ARBA" id="ARBA00048791"/>
    </source>
</evidence>
<sequence length="712" mass="77348">MTTRYTDQEWSSIIAATENVVKPAVSQIAKAVPAFDSPAFAQTIDHTLLKLDATKAQIDEICSEARGAGFASVCVRPNYTQQAVNNVKGTIVKVAVVVGFHTGENDLSEKMAETRHAVSHGATELDVVLNRTHLLAREYGKVYTELAAIRSVAPHPVLLKLILETSQLDDSQIIAAAVLARAASFDFIKTSTGFLGHGATVEHVRLMSACCEVLGEAAVRGWAGNGLLAEYKALVTEAGVAVEAPATPIDENGPPTTKTLVHKMQVKASGGIRTLEDAIKMLEAGATRLGTSGGVWIMKEAQERAETGAVRSVNKNTSDYVRRSHRHNRNHSGHHQHGHSRTNSSNSNASPAKGQSLHSPTMQALTSGHDVASRPSRSHHENIKSSQISIRDFALQNGTRQSHSTAQHRHTYQPATSAQLLLFPASSQSGHKGHTRRAHGGSDSVLTRSGRDTKYDTGRQTPVRPRRPSDPLAPLPAAVGHSREEERSRHHDSHRPSHLIDPADHAPSSQPQQPSNRISSPSDFGRSSRDQVRSQNRTSHRRVHSNDLAEPVPFDQLPPSIRQQMDDQSGRTHKRAQSASQPQYPPRTSSLNAQHPNWTPVAPPKWIPAEKTSPKSRKSRHTKSSSTSSSISTKTTKRKISLPPAYPGGEKIEIVILGDNAPGLWQGNGVVMMPPAIPSKTVSTNRSTPSGHRKVKSVDEFRPGMTRLYTDF</sequence>
<dbReference type="Gene3D" id="3.20.20.70">
    <property type="entry name" value="Aldolase class I"/>
    <property type="match status" value="1"/>
</dbReference>
<dbReference type="GO" id="GO:0005737">
    <property type="term" value="C:cytoplasm"/>
    <property type="evidence" value="ECO:0007669"/>
    <property type="project" value="InterPro"/>
</dbReference>
<dbReference type="PANTHER" id="PTHR10889:SF1">
    <property type="entry name" value="DEOXYRIBOSE-PHOSPHATE ALDOLASE"/>
    <property type="match status" value="1"/>
</dbReference>
<feature type="region of interest" description="Disordered" evidence="8">
    <location>
        <begin position="427"/>
        <end position="644"/>
    </location>
</feature>
<dbReference type="GO" id="GO:0004139">
    <property type="term" value="F:deoxyribose-phosphate aldolase activity"/>
    <property type="evidence" value="ECO:0007669"/>
    <property type="project" value="UniProtKB-EC"/>
</dbReference>
<dbReference type="OrthoDB" id="70823at2759"/>
<dbReference type="InterPro" id="IPR011343">
    <property type="entry name" value="DeoC"/>
</dbReference>
<dbReference type="Proteomes" id="UP000809789">
    <property type="component" value="Unassembled WGS sequence"/>
</dbReference>
<dbReference type="Pfam" id="PF01791">
    <property type="entry name" value="DeoC"/>
    <property type="match status" value="1"/>
</dbReference>
<accession>A0A8K0L3G4</accession>
<proteinExistence type="inferred from homology"/>
<feature type="compositionally biased region" description="Polar residues" evidence="8">
    <location>
        <begin position="507"/>
        <end position="522"/>
    </location>
</feature>
<dbReference type="GO" id="GO:0016052">
    <property type="term" value="P:carbohydrate catabolic process"/>
    <property type="evidence" value="ECO:0007669"/>
    <property type="project" value="TreeGrafter"/>
</dbReference>
<evidence type="ECO:0000256" key="8">
    <source>
        <dbReference type="SAM" id="MobiDB-lite"/>
    </source>
</evidence>
<dbReference type="NCBIfam" id="TIGR00126">
    <property type="entry name" value="deoC"/>
    <property type="match status" value="1"/>
</dbReference>
<evidence type="ECO:0000313" key="9">
    <source>
        <dbReference type="EMBL" id="KAG8628999.1"/>
    </source>
</evidence>
<evidence type="ECO:0000313" key="10">
    <source>
        <dbReference type="Proteomes" id="UP000809789"/>
    </source>
</evidence>
<keyword evidence="3" id="KW-0963">Cytoplasm</keyword>
<evidence type="ECO:0000256" key="3">
    <source>
        <dbReference type="ARBA" id="ARBA00022490"/>
    </source>
</evidence>
<dbReference type="HAMAP" id="MF_00114">
    <property type="entry name" value="DeoC_type1"/>
    <property type="match status" value="1"/>
</dbReference>
<protein>
    <recommendedName>
        <fullName evidence="2">deoxyribose-phosphate aldolase</fullName>
        <ecNumber evidence="2">4.1.2.4</ecNumber>
    </recommendedName>
    <alternativeName>
        <fullName evidence="6">2-deoxy-D-ribose 5-phosphate aldolase</fullName>
    </alternativeName>
</protein>
<feature type="compositionally biased region" description="Polar residues" evidence="8">
    <location>
        <begin position="356"/>
        <end position="366"/>
    </location>
</feature>
<dbReference type="SMART" id="SM01133">
    <property type="entry name" value="DeoC"/>
    <property type="match status" value="1"/>
</dbReference>
<keyword evidence="10" id="KW-1185">Reference proteome</keyword>
<keyword evidence="4" id="KW-0456">Lyase</keyword>
<reference evidence="9" key="1">
    <citation type="submission" date="2021-07" db="EMBL/GenBank/DDBJ databases">
        <title>Elsinoe batatas strain:CRI-CJ2 Genome sequencing and assembly.</title>
        <authorList>
            <person name="Huang L."/>
        </authorList>
    </citation>
    <scope>NUCLEOTIDE SEQUENCE</scope>
    <source>
        <strain evidence="9">CRI-CJ2</strain>
    </source>
</reference>
<evidence type="ECO:0000256" key="5">
    <source>
        <dbReference type="ARBA" id="ARBA00023270"/>
    </source>
</evidence>
<dbReference type="PANTHER" id="PTHR10889">
    <property type="entry name" value="DEOXYRIBOSE-PHOSPHATE ALDOLASE"/>
    <property type="match status" value="1"/>
</dbReference>
<name>A0A8K0L3G4_9PEZI</name>
<dbReference type="EMBL" id="JAESVG020000003">
    <property type="protein sequence ID" value="KAG8628999.1"/>
    <property type="molecule type" value="Genomic_DNA"/>
</dbReference>
<dbReference type="SUPFAM" id="SSF51569">
    <property type="entry name" value="Aldolase"/>
    <property type="match status" value="1"/>
</dbReference>
<evidence type="ECO:0000256" key="4">
    <source>
        <dbReference type="ARBA" id="ARBA00023239"/>
    </source>
</evidence>
<organism evidence="9 10">
    <name type="scientific">Elsinoe batatas</name>
    <dbReference type="NCBI Taxonomy" id="2601811"/>
    <lineage>
        <taxon>Eukaryota</taxon>
        <taxon>Fungi</taxon>
        <taxon>Dikarya</taxon>
        <taxon>Ascomycota</taxon>
        <taxon>Pezizomycotina</taxon>
        <taxon>Dothideomycetes</taxon>
        <taxon>Dothideomycetidae</taxon>
        <taxon>Myriangiales</taxon>
        <taxon>Elsinoaceae</taxon>
        <taxon>Elsinoe</taxon>
    </lineage>
</organism>
<feature type="region of interest" description="Disordered" evidence="8">
    <location>
        <begin position="326"/>
        <end position="388"/>
    </location>
</feature>
<keyword evidence="5" id="KW-0704">Schiff base</keyword>
<evidence type="ECO:0000256" key="2">
    <source>
        <dbReference type="ARBA" id="ARBA00012515"/>
    </source>
</evidence>
<comment type="catalytic activity">
    <reaction evidence="7">
        <text>2-deoxy-D-ribose 5-phosphate = D-glyceraldehyde 3-phosphate + acetaldehyde</text>
        <dbReference type="Rhea" id="RHEA:12821"/>
        <dbReference type="ChEBI" id="CHEBI:15343"/>
        <dbReference type="ChEBI" id="CHEBI:59776"/>
        <dbReference type="ChEBI" id="CHEBI:62877"/>
        <dbReference type="EC" id="4.1.2.4"/>
    </reaction>
</comment>
<evidence type="ECO:0000256" key="6">
    <source>
        <dbReference type="ARBA" id="ARBA00032755"/>
    </source>
</evidence>
<feature type="compositionally biased region" description="Polar residues" evidence="8">
    <location>
        <begin position="577"/>
        <end position="597"/>
    </location>
</feature>
<dbReference type="InterPro" id="IPR002915">
    <property type="entry name" value="DeoC/FbaB/LacD_aldolase"/>
</dbReference>
<dbReference type="InterPro" id="IPR028581">
    <property type="entry name" value="DeoC_typeI"/>
</dbReference>
<dbReference type="GO" id="GO:0009264">
    <property type="term" value="P:deoxyribonucleotide catabolic process"/>
    <property type="evidence" value="ECO:0007669"/>
    <property type="project" value="InterPro"/>
</dbReference>
<dbReference type="CDD" id="cd00959">
    <property type="entry name" value="DeoC"/>
    <property type="match status" value="1"/>
</dbReference>
<evidence type="ECO:0000256" key="1">
    <source>
        <dbReference type="ARBA" id="ARBA00010936"/>
    </source>
</evidence>
<gene>
    <name evidence="9" type="ORF">KVT40_002864</name>
</gene>
<feature type="compositionally biased region" description="Low complexity" evidence="8">
    <location>
        <begin position="624"/>
        <end position="634"/>
    </location>
</feature>
<dbReference type="GO" id="GO:0046386">
    <property type="term" value="P:deoxyribose phosphate catabolic process"/>
    <property type="evidence" value="ECO:0007669"/>
    <property type="project" value="UniProtKB-UniPathway"/>
</dbReference>